<protein>
    <submittedName>
        <fullName evidence="2">MBL fold metallo-hydrolase</fullName>
    </submittedName>
</protein>
<dbReference type="Pfam" id="PF00753">
    <property type="entry name" value="Lactamase_B"/>
    <property type="match status" value="1"/>
</dbReference>
<accession>A0ABD6C6T1</accession>
<name>A0ABD6C6T1_9EURY</name>
<feature type="domain" description="Metallo-beta-lactamase" evidence="1">
    <location>
        <begin position="30"/>
        <end position="227"/>
    </location>
</feature>
<dbReference type="InterPro" id="IPR037482">
    <property type="entry name" value="ST1585_MBL-fold"/>
</dbReference>
<proteinExistence type="predicted"/>
<dbReference type="PANTHER" id="PTHR42951">
    <property type="entry name" value="METALLO-BETA-LACTAMASE DOMAIN-CONTAINING"/>
    <property type="match status" value="1"/>
</dbReference>
<comment type="caution">
    <text evidence="2">The sequence shown here is derived from an EMBL/GenBank/DDBJ whole genome shotgun (WGS) entry which is preliminary data.</text>
</comment>
<evidence type="ECO:0000259" key="1">
    <source>
        <dbReference type="SMART" id="SM00849"/>
    </source>
</evidence>
<dbReference type="Proteomes" id="UP001597119">
    <property type="component" value="Unassembled WGS sequence"/>
</dbReference>
<dbReference type="InterPro" id="IPR036866">
    <property type="entry name" value="RibonucZ/Hydroxyglut_hydro"/>
</dbReference>
<reference evidence="2 3" key="1">
    <citation type="journal article" date="2019" name="Int. J. Syst. Evol. Microbiol.">
        <title>The Global Catalogue of Microorganisms (GCM) 10K type strain sequencing project: providing services to taxonomists for standard genome sequencing and annotation.</title>
        <authorList>
            <consortium name="The Broad Institute Genomics Platform"/>
            <consortium name="The Broad Institute Genome Sequencing Center for Infectious Disease"/>
            <person name="Wu L."/>
            <person name="Ma J."/>
        </authorList>
    </citation>
    <scope>NUCLEOTIDE SEQUENCE [LARGE SCALE GENOMIC DNA]</scope>
    <source>
        <strain evidence="2 3">CGMCC 1.12125</strain>
    </source>
</reference>
<evidence type="ECO:0000313" key="2">
    <source>
        <dbReference type="EMBL" id="MFD1585962.1"/>
    </source>
</evidence>
<dbReference type="Gene3D" id="3.60.15.10">
    <property type="entry name" value="Ribonuclease Z/Hydroxyacylglutathione hydrolase-like"/>
    <property type="match status" value="1"/>
</dbReference>
<dbReference type="InterPro" id="IPR001279">
    <property type="entry name" value="Metallo-B-lactamas"/>
</dbReference>
<dbReference type="PANTHER" id="PTHR42951:SF4">
    <property type="entry name" value="ACYL-COENZYME A THIOESTERASE MBLAC2"/>
    <property type="match status" value="1"/>
</dbReference>
<dbReference type="InterPro" id="IPR050855">
    <property type="entry name" value="NDM-1-like"/>
</dbReference>
<dbReference type="RefSeq" id="WP_247376786.1">
    <property type="nucleotide sequence ID" value="NZ_JALLGV010000003.1"/>
</dbReference>
<dbReference type="CDD" id="cd07726">
    <property type="entry name" value="ST1585-like_MBL-fold"/>
    <property type="match status" value="1"/>
</dbReference>
<gene>
    <name evidence="2" type="ORF">ACFR9U_03130</name>
</gene>
<dbReference type="EMBL" id="JBHUDJ010000001">
    <property type="protein sequence ID" value="MFD1585962.1"/>
    <property type="molecule type" value="Genomic_DNA"/>
</dbReference>
<evidence type="ECO:0000313" key="3">
    <source>
        <dbReference type="Proteomes" id="UP001597119"/>
    </source>
</evidence>
<sequence length="306" mass="33179">MAIGDCFAVTEGSCSDLYYVDTGMYDAPEYGSVYIVDGERPALVDSGIGTEYERILAAMDDVGIAPDDLAVIALTHVHLDHAGGAGFLAAECPNATVAIHEIGAPHLADPSRLVEGTKAAVGDLWGLYAEPEPVPEDRIRELSDGDVIDLGDRELHVHHAPGHAPHQVVFEDPADAVVFTADAAGIYVPSGDFVHHTSPPPNFDLEQVLADANMIEDLAPEVLCYGHFGPATTDDRLREYADVIADWVDRIATKRAELGDDEAVIDYFAEQTEMVDVWGDRKARGEERMNVRGVLTYLDHRESADE</sequence>
<dbReference type="SMART" id="SM00849">
    <property type="entry name" value="Lactamase_B"/>
    <property type="match status" value="1"/>
</dbReference>
<dbReference type="AlphaFoldDB" id="A0ABD6C6T1"/>
<organism evidence="2 3">
    <name type="scientific">Halorientalis brevis</name>
    <dbReference type="NCBI Taxonomy" id="1126241"/>
    <lineage>
        <taxon>Archaea</taxon>
        <taxon>Methanobacteriati</taxon>
        <taxon>Methanobacteriota</taxon>
        <taxon>Stenosarchaea group</taxon>
        <taxon>Halobacteria</taxon>
        <taxon>Halobacteriales</taxon>
        <taxon>Haloarculaceae</taxon>
        <taxon>Halorientalis</taxon>
    </lineage>
</organism>
<keyword evidence="3" id="KW-1185">Reference proteome</keyword>
<dbReference type="SUPFAM" id="SSF56281">
    <property type="entry name" value="Metallo-hydrolase/oxidoreductase"/>
    <property type="match status" value="1"/>
</dbReference>